<protein>
    <submittedName>
        <fullName evidence="1">Uncharacterized protein</fullName>
    </submittedName>
</protein>
<accession>A0A8S5TKC9</accession>
<sequence>MEDKHIANEISIPYSLYKRLRFLGLVNAGEVRKGNFGESDYSEHLIQPWSIWLDHDLNPFDADIIKRVLRKKGTTEDEILANRIIDYRKIIHVCKERLRILEEGNTPIKSIRDEKQDSKE</sequence>
<proteinExistence type="predicted"/>
<reference evidence="1" key="1">
    <citation type="journal article" date="2021" name="Proc. Natl. Acad. Sci. U.S.A.">
        <title>A Catalog of Tens of Thousands of Viruses from Human Metagenomes Reveals Hidden Associations with Chronic Diseases.</title>
        <authorList>
            <person name="Tisza M.J."/>
            <person name="Buck C.B."/>
        </authorList>
    </citation>
    <scope>NUCLEOTIDE SEQUENCE</scope>
    <source>
        <strain evidence="1">Ctz6O13</strain>
    </source>
</reference>
<dbReference type="EMBL" id="BK032843">
    <property type="protein sequence ID" value="DAF63741.1"/>
    <property type="molecule type" value="Genomic_DNA"/>
</dbReference>
<evidence type="ECO:0000313" key="1">
    <source>
        <dbReference type="EMBL" id="DAF63741.1"/>
    </source>
</evidence>
<name>A0A8S5TKC9_9CAUD</name>
<organism evidence="1">
    <name type="scientific">Podoviridae sp. ctz6O13</name>
    <dbReference type="NCBI Taxonomy" id="2827757"/>
    <lineage>
        <taxon>Viruses</taxon>
        <taxon>Duplodnaviria</taxon>
        <taxon>Heunggongvirae</taxon>
        <taxon>Uroviricota</taxon>
        <taxon>Caudoviricetes</taxon>
    </lineage>
</organism>